<dbReference type="GO" id="GO:0008289">
    <property type="term" value="F:lipid binding"/>
    <property type="evidence" value="ECO:0007669"/>
    <property type="project" value="UniProtKB-KW"/>
</dbReference>
<dbReference type="GO" id="GO:0006869">
    <property type="term" value="P:lipid transport"/>
    <property type="evidence" value="ECO:0007669"/>
    <property type="project" value="UniProtKB-KW"/>
</dbReference>
<dbReference type="AlphaFoldDB" id="A0A0P9EMS0"/>
<reference evidence="10 11" key="1">
    <citation type="journal article" date="2015" name="Front. Microbiol.">
        <title>Genome sequence of the plant growth promoting endophytic yeast Rhodotorula graminis WP1.</title>
        <authorList>
            <person name="Firrincieli A."/>
            <person name="Otillar R."/>
            <person name="Salamov A."/>
            <person name="Schmutz J."/>
            <person name="Khan Z."/>
            <person name="Redman R.S."/>
            <person name="Fleck N.D."/>
            <person name="Lindquist E."/>
            <person name="Grigoriev I.V."/>
            <person name="Doty S.L."/>
        </authorList>
    </citation>
    <scope>NUCLEOTIDE SEQUENCE [LARGE SCALE GENOMIC DNA]</scope>
    <source>
        <strain evidence="10 11">WP1</strain>
    </source>
</reference>
<feature type="compositionally biased region" description="Low complexity" evidence="6">
    <location>
        <begin position="210"/>
        <end position="223"/>
    </location>
</feature>
<dbReference type="CDD" id="cd21676">
    <property type="entry name" value="SMP_Mug190"/>
    <property type="match status" value="1"/>
</dbReference>
<dbReference type="STRING" id="578459.A0A0P9EMS0"/>
<evidence type="ECO:0000256" key="6">
    <source>
        <dbReference type="SAM" id="MobiDB-lite"/>
    </source>
</evidence>
<evidence type="ECO:0000256" key="1">
    <source>
        <dbReference type="ARBA" id="ARBA00004370"/>
    </source>
</evidence>
<dbReference type="Pfam" id="PF00168">
    <property type="entry name" value="C2"/>
    <property type="match status" value="2"/>
</dbReference>
<feature type="region of interest" description="Disordered" evidence="6">
    <location>
        <begin position="970"/>
        <end position="1012"/>
    </location>
</feature>
<protein>
    <submittedName>
        <fullName evidence="10">Uncharacterized protein</fullName>
    </submittedName>
</protein>
<dbReference type="SMART" id="SM00239">
    <property type="entry name" value="C2"/>
    <property type="match status" value="2"/>
</dbReference>
<dbReference type="Gene3D" id="2.60.40.150">
    <property type="entry name" value="C2 domain"/>
    <property type="match status" value="2"/>
</dbReference>
<dbReference type="SUPFAM" id="SSF49562">
    <property type="entry name" value="C2 domain (Calcium/lipid-binding domain, CaLB)"/>
    <property type="match status" value="2"/>
</dbReference>
<feature type="compositionally biased region" description="Acidic residues" evidence="6">
    <location>
        <begin position="268"/>
        <end position="277"/>
    </location>
</feature>
<dbReference type="InterPro" id="IPR031468">
    <property type="entry name" value="SMP_LBD"/>
</dbReference>
<evidence type="ECO:0000259" key="9">
    <source>
        <dbReference type="PROSITE" id="PS51847"/>
    </source>
</evidence>
<feature type="region of interest" description="Disordered" evidence="6">
    <location>
        <begin position="200"/>
        <end position="297"/>
    </location>
</feature>
<organism evidence="10 11">
    <name type="scientific">Rhodotorula graminis (strain WP1)</name>
    <dbReference type="NCBI Taxonomy" id="578459"/>
    <lineage>
        <taxon>Eukaryota</taxon>
        <taxon>Fungi</taxon>
        <taxon>Dikarya</taxon>
        <taxon>Basidiomycota</taxon>
        <taxon>Pucciniomycotina</taxon>
        <taxon>Microbotryomycetes</taxon>
        <taxon>Sporidiobolales</taxon>
        <taxon>Sporidiobolaceae</taxon>
        <taxon>Rhodotorula</taxon>
    </lineage>
</organism>
<keyword evidence="7" id="KW-0812">Transmembrane</keyword>
<dbReference type="PROSITE" id="PS50004">
    <property type="entry name" value="C2"/>
    <property type="match status" value="1"/>
</dbReference>
<evidence type="ECO:0000259" key="8">
    <source>
        <dbReference type="PROSITE" id="PS50004"/>
    </source>
</evidence>
<feature type="region of interest" description="Disordered" evidence="6">
    <location>
        <begin position="601"/>
        <end position="626"/>
    </location>
</feature>
<evidence type="ECO:0000256" key="2">
    <source>
        <dbReference type="ARBA" id="ARBA00022448"/>
    </source>
</evidence>
<feature type="region of interest" description="Disordered" evidence="6">
    <location>
        <begin position="1124"/>
        <end position="1145"/>
    </location>
</feature>
<keyword evidence="2" id="KW-0813">Transport</keyword>
<comment type="subcellular location">
    <subcellularLocation>
        <location evidence="1">Membrane</location>
    </subcellularLocation>
</comment>
<feature type="transmembrane region" description="Helical" evidence="7">
    <location>
        <begin position="53"/>
        <end position="74"/>
    </location>
</feature>
<keyword evidence="11" id="KW-1185">Reference proteome</keyword>
<dbReference type="GeneID" id="28978254"/>
<evidence type="ECO:0000313" key="11">
    <source>
        <dbReference type="Proteomes" id="UP000053890"/>
    </source>
</evidence>
<dbReference type="Proteomes" id="UP000053890">
    <property type="component" value="Unassembled WGS sequence"/>
</dbReference>
<dbReference type="PANTHER" id="PTHR47348:SF3">
    <property type="entry name" value="MEIOTICALLY UP-REGULATED GENE 190 PROTEIN"/>
    <property type="match status" value="1"/>
</dbReference>
<evidence type="ECO:0000256" key="7">
    <source>
        <dbReference type="SAM" id="Phobius"/>
    </source>
</evidence>
<sequence length="1145" mass="124715">MPRSGDTADKPTSDDPHQLNEAIRVVNRRHETEAILTHELEQRDYARDVRNQSVYTASLSVLLVGIVNVLIISWEKRVVLSLVVTGCCYHALTQRLHGLSQDYAAHLASNLREPLVHPPPSSSTPNSDKADAQVEFESAEWLNGLMLKLWPIIDRQLFVAAVDLMEDEMMALMPSIIHSVKITSLEQGTHPVQLLGMRVLPPQTTNPATSSNFHVPSSSSSSPTPEPVHLSAPPFTRARHARTHDAAGSTTSAFADPALPRPAPFAADADEQADDPDQVQALGGGSGGGQDLGEEGRPAIELEVEFGYRRRVERKEEDGGEAERGEGKVEASDPTDNIHFVAYLGIGVGKLTTVPFPVLMSVASLRGAARIRLSFTPELPFVKTAVVSLREMPVVAVTAHPLQGSWDVVPLPIVRTFVDMAIRATLANLVLPRRYAIDVRKLLLGGDVAVKTRTIGLVVLVLHRAHLSAFPSFAGSTTSAQTRSATAALSVSRARRTVDPYVEASWAGMAKALYRTKVVRGVTLGNPVGARARGEVAEKKEDGGEARWEEMCFIRVPLEPVEDGAKIRLRVLDHERIGASHSLGYLDLPVRDLHDHAGKWRSHEREKLLPDAARGETERGKEDEEIGELECSVAFFPLLEKLEGESDAEKKKPDLMADVDFEHRKALDADEHEKQKRTRLDAVKDLLAGNPSAPPSHPSGILSYQIHSVADLELDKRVGAVHAGLKRLKPGTTFKAMRRAELPSTYVQAVLNDEMVFRTKLSPFSNAPTFNSGSETFVRDWTQGMLNLAVMDYRDRDHDVLVGYVSINLHDVLSKQAQLSKWFPLLGGSGAGRIRLSLLFKPLALDLAPSLREWSVGTVQIVEASLEGLGERNFAGRLSLKPDEGQVASVNAVQRQGEDDDAISFDLSSKPASIPVLSRIAPIKVSVQGVAAGLKHSRPALARGLIHVSDVRSGETVDITVRLSRDKKAVLPEPGPLPSLKGKVRDDDDLSSSRSPADSPRPPPSHRDDDNPPIILTLRARFVPGLSSLHGDVVLSASSSARAAYQLYLHRRDYEAQLRASAEHAGASSDEHAPDGEEWETATDAGGEGGAAGEIVPQRDGTRSRKGGSFRWVRHNAKVLARKVKKARAHQLNEPKPETEIQASL</sequence>
<dbReference type="OrthoDB" id="419768at2759"/>
<accession>A0A0P9EMS0</accession>
<dbReference type="PANTHER" id="PTHR47348">
    <property type="entry name" value="MEIOTICALLY UP-REGULATED GENE 190 PROTEIN"/>
    <property type="match status" value="1"/>
</dbReference>
<feature type="region of interest" description="Disordered" evidence="6">
    <location>
        <begin position="1060"/>
        <end position="1110"/>
    </location>
</feature>
<feature type="compositionally biased region" description="Gly residues" evidence="6">
    <location>
        <begin position="282"/>
        <end position="291"/>
    </location>
</feature>
<dbReference type="EMBL" id="KQ474084">
    <property type="protein sequence ID" value="KPV73131.1"/>
    <property type="molecule type" value="Genomic_DNA"/>
</dbReference>
<keyword evidence="5 7" id="KW-0472">Membrane</keyword>
<evidence type="ECO:0000313" key="10">
    <source>
        <dbReference type="EMBL" id="KPV73131.1"/>
    </source>
</evidence>
<feature type="domain" description="SMP-LTD" evidence="9">
    <location>
        <begin position="135"/>
        <end position="440"/>
    </location>
</feature>
<evidence type="ECO:0000256" key="4">
    <source>
        <dbReference type="ARBA" id="ARBA00023121"/>
    </source>
</evidence>
<keyword evidence="7" id="KW-1133">Transmembrane helix</keyword>
<keyword evidence="3" id="KW-0445">Lipid transport</keyword>
<name>A0A0P9EMS0_RHOGW</name>
<dbReference type="PROSITE" id="PS51847">
    <property type="entry name" value="SMP"/>
    <property type="match status" value="1"/>
</dbReference>
<keyword evidence="4" id="KW-0446">Lipid-binding</keyword>
<evidence type="ECO:0000256" key="5">
    <source>
        <dbReference type="ARBA" id="ARBA00023136"/>
    </source>
</evidence>
<dbReference type="InterPro" id="IPR000008">
    <property type="entry name" value="C2_dom"/>
</dbReference>
<dbReference type="GO" id="GO:0016020">
    <property type="term" value="C:membrane"/>
    <property type="evidence" value="ECO:0007669"/>
    <property type="project" value="UniProtKB-SubCell"/>
</dbReference>
<feature type="domain" description="C2" evidence="8">
    <location>
        <begin position="683"/>
        <end position="823"/>
    </location>
</feature>
<dbReference type="OMA" id="ARWEEMC"/>
<dbReference type="Pfam" id="PF25669">
    <property type="entry name" value="SMP_MUG190-like"/>
    <property type="match status" value="2"/>
</dbReference>
<feature type="compositionally biased region" description="Basic and acidic residues" evidence="6">
    <location>
        <begin position="601"/>
        <end position="622"/>
    </location>
</feature>
<proteinExistence type="predicted"/>
<dbReference type="InterPro" id="IPR035892">
    <property type="entry name" value="C2_domain_sf"/>
</dbReference>
<evidence type="ECO:0000256" key="3">
    <source>
        <dbReference type="ARBA" id="ARBA00023055"/>
    </source>
</evidence>
<dbReference type="RefSeq" id="XP_018269180.1">
    <property type="nucleotide sequence ID" value="XM_018417806.1"/>
</dbReference>
<gene>
    <name evidence="10" type="ORF">RHOBADRAFT_55353</name>
</gene>